<evidence type="ECO:0000313" key="1">
    <source>
        <dbReference type="Proteomes" id="UP000887564"/>
    </source>
</evidence>
<dbReference type="WBParaSite" id="PEQ_0000730001-mRNA-1">
    <property type="protein sequence ID" value="PEQ_0000730001-mRNA-1"/>
    <property type="gene ID" value="PEQ_0000730001"/>
</dbReference>
<name>A0A914RZ31_PAREQ</name>
<sequence>MAFPVEAKEEEIVMEIPGVVVTINDAVSKTNSIDQLEGSTFVLTGAANPNMAALTGYTTDRARVYHQDDDRSRFLNEIDRVGFFHLPVPALRK</sequence>
<reference evidence="2" key="1">
    <citation type="submission" date="2022-11" db="UniProtKB">
        <authorList>
            <consortium name="WormBaseParasite"/>
        </authorList>
    </citation>
    <scope>IDENTIFICATION</scope>
</reference>
<keyword evidence="1" id="KW-1185">Reference proteome</keyword>
<accession>A0A914RZ31</accession>
<proteinExistence type="predicted"/>
<dbReference type="AlphaFoldDB" id="A0A914RZ31"/>
<protein>
    <submittedName>
        <fullName evidence="2">Uncharacterized protein</fullName>
    </submittedName>
</protein>
<organism evidence="1 2">
    <name type="scientific">Parascaris equorum</name>
    <name type="common">Equine roundworm</name>
    <dbReference type="NCBI Taxonomy" id="6256"/>
    <lineage>
        <taxon>Eukaryota</taxon>
        <taxon>Metazoa</taxon>
        <taxon>Ecdysozoa</taxon>
        <taxon>Nematoda</taxon>
        <taxon>Chromadorea</taxon>
        <taxon>Rhabditida</taxon>
        <taxon>Spirurina</taxon>
        <taxon>Ascaridomorpha</taxon>
        <taxon>Ascaridoidea</taxon>
        <taxon>Ascarididae</taxon>
        <taxon>Parascaris</taxon>
    </lineage>
</organism>
<dbReference type="Proteomes" id="UP000887564">
    <property type="component" value="Unplaced"/>
</dbReference>
<evidence type="ECO:0000313" key="2">
    <source>
        <dbReference type="WBParaSite" id="PEQ_0000730001-mRNA-1"/>
    </source>
</evidence>